<reference evidence="3 4" key="1">
    <citation type="submission" date="2019-07" db="EMBL/GenBank/DDBJ databases">
        <title>Draft Genome Sequences of Bacteroides pyogenes Strains Isolated from the Uterus Holstein Dairy Cows with Metritis.</title>
        <authorList>
            <person name="Cunha F."/>
            <person name="Galvao K.N."/>
            <person name="Jeon S.J."/>
            <person name="Jeong K.C."/>
        </authorList>
    </citation>
    <scope>NUCLEOTIDE SEQUENCE [LARGE SCALE GENOMIC DNA]</scope>
    <source>
        <strain evidence="3 4">KG-31</strain>
    </source>
</reference>
<proteinExistence type="predicted"/>
<name>A0A5D3EC79_9BACE</name>
<dbReference type="InterPro" id="IPR029045">
    <property type="entry name" value="ClpP/crotonase-like_dom_sf"/>
</dbReference>
<dbReference type="AlphaFoldDB" id="A0A5D3EC79"/>
<dbReference type="Pfam" id="PF03572">
    <property type="entry name" value="Peptidase_S41"/>
    <property type="match status" value="1"/>
</dbReference>
<dbReference type="InterPro" id="IPR036034">
    <property type="entry name" value="PDZ_sf"/>
</dbReference>
<accession>A0A5D3EC79</accession>
<evidence type="ECO:0000313" key="3">
    <source>
        <dbReference type="EMBL" id="TYK33684.1"/>
    </source>
</evidence>
<feature type="chain" id="PRO_5030116230" evidence="1">
    <location>
        <begin position="16"/>
        <end position="448"/>
    </location>
</feature>
<evidence type="ECO:0000259" key="2">
    <source>
        <dbReference type="PROSITE" id="PS50106"/>
    </source>
</evidence>
<dbReference type="PROSITE" id="PS51257">
    <property type="entry name" value="PROKAR_LIPOPROTEIN"/>
    <property type="match status" value="1"/>
</dbReference>
<dbReference type="PROSITE" id="PS50106">
    <property type="entry name" value="PDZ"/>
    <property type="match status" value="1"/>
</dbReference>
<dbReference type="InterPro" id="IPR041489">
    <property type="entry name" value="PDZ_6"/>
</dbReference>
<dbReference type="GO" id="GO:0004175">
    <property type="term" value="F:endopeptidase activity"/>
    <property type="evidence" value="ECO:0007669"/>
    <property type="project" value="TreeGrafter"/>
</dbReference>
<dbReference type="SUPFAM" id="SSF50156">
    <property type="entry name" value="PDZ domain-like"/>
    <property type="match status" value="1"/>
</dbReference>
<dbReference type="PANTHER" id="PTHR32060:SF30">
    <property type="entry name" value="CARBOXY-TERMINAL PROCESSING PROTEASE CTPA"/>
    <property type="match status" value="1"/>
</dbReference>
<dbReference type="InterPro" id="IPR001478">
    <property type="entry name" value="PDZ"/>
</dbReference>
<dbReference type="CDD" id="cd07561">
    <property type="entry name" value="Peptidase_S41_CPP_like"/>
    <property type="match status" value="1"/>
</dbReference>
<sequence length="448" mass="50197">MTTIIRKIFLLPALAAVCAGIFSSCGEDRWKEYEEETAVDTWMHRIMQEHYLWYQELPSYKEVNPFLDPAVFLTKIKSEKDKYSFVNELRDAPAPTYGFKYSLVKDADSETNYNALVTYVIPGSPAERAGLQRGNWIMQADGRHITKKEEEELLQGTRAMDLTMGSWQEVTPEAEEGTEPVKVWKVVPNGKTIRLGAAETVEDNPVHAYKILTVAPAGKVGYLMYNSFTAGTKAEPQKYNDLLRKISREFREAEVKATILDLRHNTGGTPDCVQLLGTILAPESRLGTSMAYLEYNDKQSEKNREITLDREVLKGGVNLNQQLLFVITSGETAGMAEMLISGLYRENEVPAIITIGSATKGQNMATESFANEELRWAVNPVVCAIYRPDKKTTYGPISPASDFVISETSIDGKTDYSRYLPFGNPEERLLKIALETLAGNYPPAKEEK</sequence>
<protein>
    <submittedName>
        <fullName evidence="3">Peptidase S41</fullName>
    </submittedName>
</protein>
<feature type="signal peptide" evidence="1">
    <location>
        <begin position="1"/>
        <end position="15"/>
    </location>
</feature>
<dbReference type="Gene3D" id="3.90.226.10">
    <property type="entry name" value="2-enoyl-CoA Hydratase, Chain A, domain 1"/>
    <property type="match status" value="1"/>
</dbReference>
<dbReference type="Gene3D" id="2.30.42.10">
    <property type="match status" value="1"/>
</dbReference>
<dbReference type="Pfam" id="PF18294">
    <property type="entry name" value="Pept_S41_N"/>
    <property type="match status" value="1"/>
</dbReference>
<organism evidence="3 4">
    <name type="scientific">Bacteroides pyogenes</name>
    <dbReference type="NCBI Taxonomy" id="310300"/>
    <lineage>
        <taxon>Bacteria</taxon>
        <taxon>Pseudomonadati</taxon>
        <taxon>Bacteroidota</taxon>
        <taxon>Bacteroidia</taxon>
        <taxon>Bacteroidales</taxon>
        <taxon>Bacteroidaceae</taxon>
        <taxon>Bacteroides</taxon>
    </lineage>
</organism>
<feature type="domain" description="PDZ" evidence="2">
    <location>
        <begin position="85"/>
        <end position="157"/>
    </location>
</feature>
<dbReference type="PANTHER" id="PTHR32060">
    <property type="entry name" value="TAIL-SPECIFIC PROTEASE"/>
    <property type="match status" value="1"/>
</dbReference>
<keyword evidence="1" id="KW-0732">Signal</keyword>
<comment type="caution">
    <text evidence="3">The sequence shown here is derived from an EMBL/GenBank/DDBJ whole genome shotgun (WGS) entry which is preliminary data.</text>
</comment>
<dbReference type="EMBL" id="VKLW01000013">
    <property type="protein sequence ID" value="TYK33684.1"/>
    <property type="molecule type" value="Genomic_DNA"/>
</dbReference>
<dbReference type="InterPro" id="IPR041613">
    <property type="entry name" value="Pept_S41_N"/>
</dbReference>
<evidence type="ECO:0000256" key="1">
    <source>
        <dbReference type="SAM" id="SignalP"/>
    </source>
</evidence>
<dbReference type="Gene3D" id="3.30.750.170">
    <property type="match status" value="1"/>
</dbReference>
<dbReference type="SUPFAM" id="SSF52096">
    <property type="entry name" value="ClpP/crotonase"/>
    <property type="match status" value="1"/>
</dbReference>
<keyword evidence="4" id="KW-1185">Reference proteome</keyword>
<dbReference type="GO" id="GO:0006508">
    <property type="term" value="P:proteolysis"/>
    <property type="evidence" value="ECO:0007669"/>
    <property type="project" value="InterPro"/>
</dbReference>
<dbReference type="Pfam" id="PF17820">
    <property type="entry name" value="PDZ_6"/>
    <property type="match status" value="1"/>
</dbReference>
<evidence type="ECO:0000313" key="4">
    <source>
        <dbReference type="Proteomes" id="UP000324383"/>
    </source>
</evidence>
<dbReference type="GO" id="GO:0030288">
    <property type="term" value="C:outer membrane-bounded periplasmic space"/>
    <property type="evidence" value="ECO:0007669"/>
    <property type="project" value="TreeGrafter"/>
</dbReference>
<dbReference type="Proteomes" id="UP000324383">
    <property type="component" value="Unassembled WGS sequence"/>
</dbReference>
<gene>
    <name evidence="3" type="ORF">FNJ60_07100</name>
</gene>
<dbReference type="InterPro" id="IPR005151">
    <property type="entry name" value="Tail-specific_protease"/>
</dbReference>
<dbReference type="GO" id="GO:0007165">
    <property type="term" value="P:signal transduction"/>
    <property type="evidence" value="ECO:0007669"/>
    <property type="project" value="TreeGrafter"/>
</dbReference>
<dbReference type="RefSeq" id="WP_148726976.1">
    <property type="nucleotide sequence ID" value="NZ_CP197398.1"/>
</dbReference>
<dbReference type="GO" id="GO:0008236">
    <property type="term" value="F:serine-type peptidase activity"/>
    <property type="evidence" value="ECO:0007669"/>
    <property type="project" value="InterPro"/>
</dbReference>